<dbReference type="EMBL" id="JAGGLB010000017">
    <property type="protein sequence ID" value="MBP1993153.1"/>
    <property type="molecule type" value="Genomic_DNA"/>
</dbReference>
<comment type="similarity">
    <text evidence="1">Belongs to the DSD1 family.</text>
</comment>
<organism evidence="4 5">
    <name type="scientific">Paenibacillus eucommiae</name>
    <dbReference type="NCBI Taxonomy" id="1355755"/>
    <lineage>
        <taxon>Bacteria</taxon>
        <taxon>Bacillati</taxon>
        <taxon>Bacillota</taxon>
        <taxon>Bacilli</taxon>
        <taxon>Bacillales</taxon>
        <taxon>Paenibacillaceae</taxon>
        <taxon>Paenibacillus</taxon>
    </lineage>
</organism>
<dbReference type="Gene3D" id="3.20.20.10">
    <property type="entry name" value="Alanine racemase"/>
    <property type="match status" value="1"/>
</dbReference>
<dbReference type="RefSeq" id="WP_209974753.1">
    <property type="nucleotide sequence ID" value="NZ_JAGGLB010000017.1"/>
</dbReference>
<evidence type="ECO:0000259" key="3">
    <source>
        <dbReference type="SMART" id="SM01119"/>
    </source>
</evidence>
<comment type="caution">
    <text evidence="4">The sequence shown here is derived from an EMBL/GenBank/DDBJ whole genome shotgun (WGS) entry which is preliminary data.</text>
</comment>
<feature type="domain" description="D-serine dehydratase-like" evidence="3">
    <location>
        <begin position="249"/>
        <end position="375"/>
    </location>
</feature>
<sequence>MVETPYIIIDELTMKRNITRMAEKVALHGVSLRPHIKTHKMPELAKLQLQAGASGITVAKVGEAEIMSAAGVQDIFIAYPLVVRSKIERAAALMDKSRIVFAVDSIEGGSILSEIALSLNRVLEVRLEIDLGLKRTGVLYEEAEQLALKLHELEGIKLTGIFTYRGSMLSGQPTMDTKAAGLEEGTLMAALAARLRELQLDIRDVSVGSTPTGEYAAQVQGVTEIRPGTYIFNDRMQETIGACSAEDCAASVQVTVVSVRKDGLVIVDGGSKTFATDVQPGGLLGMVGFGKVIGHPEAVFERMNEEHGILRFPEPAKAVAGSEAGAGAGTGTEAEVGATGTGKGAMSFSIGDTLQIVPNHICSTVNLHNAVYLKRGDQLEKLVVSARGALT</sequence>
<dbReference type="Proteomes" id="UP001519287">
    <property type="component" value="Unassembled WGS sequence"/>
</dbReference>
<proteinExistence type="inferred from homology"/>
<dbReference type="PANTHER" id="PTHR28004:SF2">
    <property type="entry name" value="D-SERINE DEHYDRATASE"/>
    <property type="match status" value="1"/>
</dbReference>
<name>A0ABS4IZY7_9BACL</name>
<dbReference type="SMART" id="SM01119">
    <property type="entry name" value="D-ser_dehydrat"/>
    <property type="match status" value="1"/>
</dbReference>
<keyword evidence="5" id="KW-1185">Reference proteome</keyword>
<protein>
    <submittedName>
        <fullName evidence="4">D-serine deaminase-like pyridoxal phosphate-dependent protein</fullName>
    </submittedName>
</protein>
<dbReference type="Gene3D" id="2.40.37.20">
    <property type="entry name" value="D-serine dehydratase-like domain"/>
    <property type="match status" value="1"/>
</dbReference>
<dbReference type="InterPro" id="IPR026956">
    <property type="entry name" value="D-ser_dehydrat-like_dom"/>
</dbReference>
<dbReference type="SUPFAM" id="SSF51419">
    <property type="entry name" value="PLP-binding barrel"/>
    <property type="match status" value="1"/>
</dbReference>
<dbReference type="Pfam" id="PF01168">
    <property type="entry name" value="Ala_racemase_N"/>
    <property type="match status" value="1"/>
</dbReference>
<dbReference type="InterPro" id="IPR042208">
    <property type="entry name" value="D-ser_dehydrat-like_sf"/>
</dbReference>
<dbReference type="InterPro" id="IPR051466">
    <property type="entry name" value="D-amino_acid_metab_enzyme"/>
</dbReference>
<dbReference type="Pfam" id="PF14031">
    <property type="entry name" value="D-ser_dehydrat"/>
    <property type="match status" value="1"/>
</dbReference>
<dbReference type="InterPro" id="IPR029066">
    <property type="entry name" value="PLP-binding_barrel"/>
</dbReference>
<reference evidence="4 5" key="1">
    <citation type="submission" date="2021-03" db="EMBL/GenBank/DDBJ databases">
        <title>Genomic Encyclopedia of Type Strains, Phase IV (KMG-IV): sequencing the most valuable type-strain genomes for metagenomic binning, comparative biology and taxonomic classification.</title>
        <authorList>
            <person name="Goeker M."/>
        </authorList>
    </citation>
    <scope>NUCLEOTIDE SEQUENCE [LARGE SCALE GENOMIC DNA]</scope>
    <source>
        <strain evidence="4 5">DSM 26048</strain>
    </source>
</reference>
<evidence type="ECO:0000256" key="2">
    <source>
        <dbReference type="ARBA" id="ARBA00023239"/>
    </source>
</evidence>
<evidence type="ECO:0000256" key="1">
    <source>
        <dbReference type="ARBA" id="ARBA00005323"/>
    </source>
</evidence>
<keyword evidence="2" id="KW-0456">Lyase</keyword>
<evidence type="ECO:0000313" key="4">
    <source>
        <dbReference type="EMBL" id="MBP1993153.1"/>
    </source>
</evidence>
<dbReference type="InterPro" id="IPR001608">
    <property type="entry name" value="Ala_racemase_N"/>
</dbReference>
<dbReference type="PANTHER" id="PTHR28004">
    <property type="entry name" value="ZGC:162816-RELATED"/>
    <property type="match status" value="1"/>
</dbReference>
<gene>
    <name evidence="4" type="ORF">J2Z66_004770</name>
</gene>
<accession>A0ABS4IZY7</accession>
<evidence type="ECO:0000313" key="5">
    <source>
        <dbReference type="Proteomes" id="UP001519287"/>
    </source>
</evidence>